<feature type="region of interest" description="Disordered" evidence="1">
    <location>
        <begin position="132"/>
        <end position="266"/>
    </location>
</feature>
<accession>A0A9N7N723</accession>
<keyword evidence="3" id="KW-1185">Reference proteome</keyword>
<dbReference type="InterPro" id="IPR039300">
    <property type="entry name" value="JASON"/>
</dbReference>
<gene>
    <name evidence="2" type="ORF">SHERM_21075</name>
</gene>
<proteinExistence type="predicted"/>
<feature type="compositionally biased region" description="Acidic residues" evidence="1">
    <location>
        <begin position="179"/>
        <end position="208"/>
    </location>
</feature>
<dbReference type="OrthoDB" id="1925835at2759"/>
<feature type="compositionally biased region" description="Basic and acidic residues" evidence="1">
    <location>
        <begin position="133"/>
        <end position="144"/>
    </location>
</feature>
<feature type="compositionally biased region" description="Low complexity" evidence="1">
    <location>
        <begin position="50"/>
        <end position="68"/>
    </location>
</feature>
<feature type="compositionally biased region" description="Polar residues" evidence="1">
    <location>
        <begin position="75"/>
        <end position="93"/>
    </location>
</feature>
<name>A0A9N7N723_STRHE</name>
<evidence type="ECO:0000256" key="1">
    <source>
        <dbReference type="SAM" id="MobiDB-lite"/>
    </source>
</evidence>
<dbReference type="Proteomes" id="UP001153555">
    <property type="component" value="Unassembled WGS sequence"/>
</dbReference>
<feature type="compositionally biased region" description="Basic and acidic residues" evidence="1">
    <location>
        <begin position="209"/>
        <end position="218"/>
    </location>
</feature>
<organism evidence="2 3">
    <name type="scientific">Striga hermonthica</name>
    <name type="common">Purple witchweed</name>
    <name type="synonym">Buchnera hermonthica</name>
    <dbReference type="NCBI Taxonomy" id="68872"/>
    <lineage>
        <taxon>Eukaryota</taxon>
        <taxon>Viridiplantae</taxon>
        <taxon>Streptophyta</taxon>
        <taxon>Embryophyta</taxon>
        <taxon>Tracheophyta</taxon>
        <taxon>Spermatophyta</taxon>
        <taxon>Magnoliopsida</taxon>
        <taxon>eudicotyledons</taxon>
        <taxon>Gunneridae</taxon>
        <taxon>Pentapetalae</taxon>
        <taxon>asterids</taxon>
        <taxon>lamiids</taxon>
        <taxon>Lamiales</taxon>
        <taxon>Orobanchaceae</taxon>
        <taxon>Buchnereae</taxon>
        <taxon>Striga</taxon>
    </lineage>
</organism>
<dbReference type="GO" id="GO:0007142">
    <property type="term" value="P:male meiosis II"/>
    <property type="evidence" value="ECO:0007669"/>
    <property type="project" value="InterPro"/>
</dbReference>
<evidence type="ECO:0000313" key="2">
    <source>
        <dbReference type="EMBL" id="CAA0823943.1"/>
    </source>
</evidence>
<sequence>MGCFLGCFGGAKDQRRRRQRVNRGSPQRQRNRVQNVHQEKTVISKQPLKETVTISEQSTEETSTVSEQPLKETIAVTNSVPELQTTPEAVEQTSPSPSPSRSPKKKVTFNSNIKTYEHSQVHDSIESLPECSKNVEKEKEHEQSKSSSQANSISSDDNSITSSVASYPPNHRYHNARDSDDDLDESDDDLDDDEYDEENDYDEYDEEIDAKIPGHDLCTEPYITESVESRTGKNPFSQAADDDDEEVESCPIVPGGGSKGNARDKSDYLNSVLSPVENTTQWKAVKSEGKKNLLRPQKENLTAADNLEPPPRLSLCSEPIVKKKTNQSRNNGEVAVDASLSNWLSSPEITPPKTRNFGGFETNVFEKNVSEGRVSVRSFEDRPILGALTVEELRQISATNNSPRKSPSRSPDEMPIIGSVGTYWNDSSSKKHSDSSSFKGIPNTTSKYREDKRVNWHSTPFETRLDRALLSRGAP</sequence>
<dbReference type="PANTHER" id="PTHR33318:SF4">
    <property type="entry name" value="OS04G0511700 PROTEIN"/>
    <property type="match status" value="1"/>
</dbReference>
<protein>
    <submittedName>
        <fullName evidence="2">Uncharacterized protein</fullName>
    </submittedName>
</protein>
<dbReference type="AlphaFoldDB" id="A0A9N7N723"/>
<feature type="region of interest" description="Disordered" evidence="1">
    <location>
        <begin position="395"/>
        <end position="457"/>
    </location>
</feature>
<dbReference type="PANTHER" id="PTHR33318">
    <property type="entry name" value="ASPARTYL/GLUTAMYL-TRNA(ASN/GLN) AMIDOTRANSFERASE SUBUNIT"/>
    <property type="match status" value="1"/>
</dbReference>
<comment type="caution">
    <text evidence="2">The sequence shown here is derived from an EMBL/GenBank/DDBJ whole genome shotgun (WGS) entry which is preliminary data.</text>
</comment>
<reference evidence="2" key="1">
    <citation type="submission" date="2019-12" db="EMBL/GenBank/DDBJ databases">
        <authorList>
            <person name="Scholes J."/>
        </authorList>
    </citation>
    <scope>NUCLEOTIDE SEQUENCE</scope>
</reference>
<feature type="compositionally biased region" description="Low complexity" evidence="1">
    <location>
        <begin position="22"/>
        <end position="36"/>
    </location>
</feature>
<dbReference type="EMBL" id="CACSLK010024540">
    <property type="protein sequence ID" value="CAA0823943.1"/>
    <property type="molecule type" value="Genomic_DNA"/>
</dbReference>
<feature type="compositionally biased region" description="Low complexity" evidence="1">
    <location>
        <begin position="145"/>
        <end position="166"/>
    </location>
</feature>
<feature type="region of interest" description="Disordered" evidence="1">
    <location>
        <begin position="12"/>
        <end position="106"/>
    </location>
</feature>
<evidence type="ECO:0000313" key="3">
    <source>
        <dbReference type="Proteomes" id="UP001153555"/>
    </source>
</evidence>